<dbReference type="EMBL" id="LCTW02000002">
    <property type="protein sequence ID" value="KXX83233.1"/>
    <property type="molecule type" value="Genomic_DNA"/>
</dbReference>
<keyword evidence="2" id="KW-0808">Transferase</keyword>
<dbReference type="SUPFAM" id="SSF46785">
    <property type="entry name" value="Winged helix' DNA-binding domain"/>
    <property type="match status" value="1"/>
</dbReference>
<evidence type="ECO:0000259" key="5">
    <source>
        <dbReference type="Pfam" id="PF08100"/>
    </source>
</evidence>
<keyword evidence="1" id="KW-0489">Methyltransferase</keyword>
<dbReference type="Gene3D" id="1.10.10.10">
    <property type="entry name" value="Winged helix-like DNA-binding domain superfamily/Winged helix DNA-binding domain"/>
    <property type="match status" value="1"/>
</dbReference>
<dbReference type="InterPro" id="IPR029063">
    <property type="entry name" value="SAM-dependent_MTases_sf"/>
</dbReference>
<dbReference type="GO" id="GO:0032259">
    <property type="term" value="P:methylation"/>
    <property type="evidence" value="ECO:0007669"/>
    <property type="project" value="UniProtKB-KW"/>
</dbReference>
<gene>
    <name evidence="6" type="ORF">MMYC01_200287</name>
</gene>
<dbReference type="Gene3D" id="3.40.50.150">
    <property type="entry name" value="Vaccinia Virus protein VP39"/>
    <property type="match status" value="1"/>
</dbReference>
<protein>
    <submittedName>
        <fullName evidence="6">O-methyltransferase 12</fullName>
    </submittedName>
</protein>
<keyword evidence="3" id="KW-0949">S-adenosyl-L-methionine</keyword>
<evidence type="ECO:0000313" key="6">
    <source>
        <dbReference type="EMBL" id="KXX83233.1"/>
    </source>
</evidence>
<dbReference type="InterPro" id="IPR036390">
    <property type="entry name" value="WH_DNA-bd_sf"/>
</dbReference>
<evidence type="ECO:0000256" key="3">
    <source>
        <dbReference type="ARBA" id="ARBA00022691"/>
    </source>
</evidence>
<dbReference type="InterPro" id="IPR001077">
    <property type="entry name" value="COMT_C"/>
</dbReference>
<dbReference type="STRING" id="100816.A0A175WHR4"/>
<dbReference type="Pfam" id="PF08100">
    <property type="entry name" value="Dimerisation"/>
    <property type="match status" value="1"/>
</dbReference>
<dbReference type="GO" id="GO:0046983">
    <property type="term" value="F:protein dimerization activity"/>
    <property type="evidence" value="ECO:0007669"/>
    <property type="project" value="InterPro"/>
</dbReference>
<dbReference type="GO" id="GO:0008171">
    <property type="term" value="F:O-methyltransferase activity"/>
    <property type="evidence" value="ECO:0007669"/>
    <property type="project" value="InterPro"/>
</dbReference>
<dbReference type="InterPro" id="IPR012967">
    <property type="entry name" value="COMT_dimerisation"/>
</dbReference>
<feature type="domain" description="O-methyltransferase C-terminal" evidence="4">
    <location>
        <begin position="245"/>
        <end position="397"/>
    </location>
</feature>
<reference evidence="6 7" key="1">
    <citation type="journal article" date="2016" name="Genome Announc.">
        <title>Genome Sequence of Madurella mycetomatis mm55, Isolated from a Human Mycetoma Case in Sudan.</title>
        <authorList>
            <person name="Smit S."/>
            <person name="Derks M.F."/>
            <person name="Bervoets S."/>
            <person name="Fahal A."/>
            <person name="van Leeuwen W."/>
            <person name="van Belkum A."/>
            <person name="van de Sande W.W."/>
        </authorList>
    </citation>
    <scope>NUCLEOTIDE SEQUENCE [LARGE SCALE GENOMIC DNA]</scope>
    <source>
        <strain evidence="7">mm55</strain>
    </source>
</reference>
<dbReference type="OrthoDB" id="2410195at2759"/>
<comment type="caution">
    <text evidence="6">The sequence shown here is derived from an EMBL/GenBank/DDBJ whole genome shotgun (WGS) entry which is preliminary data.</text>
</comment>
<evidence type="ECO:0000313" key="7">
    <source>
        <dbReference type="Proteomes" id="UP000078237"/>
    </source>
</evidence>
<dbReference type="Proteomes" id="UP000078237">
    <property type="component" value="Unassembled WGS sequence"/>
</dbReference>
<evidence type="ECO:0000259" key="4">
    <source>
        <dbReference type="Pfam" id="PF00891"/>
    </source>
</evidence>
<dbReference type="InterPro" id="IPR016461">
    <property type="entry name" value="COMT-like"/>
</dbReference>
<dbReference type="AlphaFoldDB" id="A0A175WHR4"/>
<dbReference type="PROSITE" id="PS51683">
    <property type="entry name" value="SAM_OMT_II"/>
    <property type="match status" value="1"/>
</dbReference>
<sequence length="418" mass="46465">MPSLPFGEENLATVLSGLQQNLSASLASLKSAKIASELQAALHDDKSLPDKALASLASDTVDLLAEIEKLLQPAHLVLADHFLGYTDTKCLVAANELRLPDILANGPMNIQDLAKASSARADRLGQILVPLRNNGIFSYNPKTGEYANTHVSTLLRSDHWTQWHNWVDLYGNQFYDIARGIPKSIRHDATRWAAQINYDTDVNMFEYFNSQGWMPQLHRTLGGGATAMAPGIVQDYPWSDVQDKTVLDIGGGGGSFIATLLRNFPTMRGSIYDLPHVIAHSSELFSKGGTFEDLADRVPQANLIGGDFLKWVPPTEVYVMKWCLHDWKDEPAVTILRNIRKAIVPGPVSRLVVFESILSDGRMGRLSRYGDINMMMTADGQERTEAQWRKLVEEAGWKVDKIYPLRNAWVQAIDLRPA</sequence>
<dbReference type="SUPFAM" id="SSF53335">
    <property type="entry name" value="S-adenosyl-L-methionine-dependent methyltransferases"/>
    <property type="match status" value="1"/>
</dbReference>
<dbReference type="Pfam" id="PF00891">
    <property type="entry name" value="Methyltransf_2"/>
    <property type="match status" value="1"/>
</dbReference>
<dbReference type="PANTHER" id="PTHR43712:SF2">
    <property type="entry name" value="O-METHYLTRANSFERASE CICE"/>
    <property type="match status" value="1"/>
</dbReference>
<dbReference type="VEuPathDB" id="FungiDB:MMYC01_200287"/>
<name>A0A175WHR4_9PEZI</name>
<organism evidence="6 7">
    <name type="scientific">Madurella mycetomatis</name>
    <dbReference type="NCBI Taxonomy" id="100816"/>
    <lineage>
        <taxon>Eukaryota</taxon>
        <taxon>Fungi</taxon>
        <taxon>Dikarya</taxon>
        <taxon>Ascomycota</taxon>
        <taxon>Pezizomycotina</taxon>
        <taxon>Sordariomycetes</taxon>
        <taxon>Sordariomycetidae</taxon>
        <taxon>Sordariales</taxon>
        <taxon>Sordariales incertae sedis</taxon>
        <taxon>Madurella</taxon>
    </lineage>
</organism>
<keyword evidence="7" id="KW-1185">Reference proteome</keyword>
<dbReference type="PANTHER" id="PTHR43712">
    <property type="entry name" value="PUTATIVE (AFU_ORTHOLOGUE AFUA_4G14580)-RELATED"/>
    <property type="match status" value="1"/>
</dbReference>
<proteinExistence type="predicted"/>
<feature type="domain" description="O-methyltransferase dimerisation" evidence="5">
    <location>
        <begin position="80"/>
        <end position="155"/>
    </location>
</feature>
<dbReference type="InterPro" id="IPR036388">
    <property type="entry name" value="WH-like_DNA-bd_sf"/>
</dbReference>
<evidence type="ECO:0000256" key="2">
    <source>
        <dbReference type="ARBA" id="ARBA00022679"/>
    </source>
</evidence>
<evidence type="ECO:0000256" key="1">
    <source>
        <dbReference type="ARBA" id="ARBA00022603"/>
    </source>
</evidence>
<accession>A0A175WHR4</accession>